<comment type="caution">
    <text evidence="11">The sequence shown here is derived from an EMBL/GenBank/DDBJ whole genome shotgun (WGS) entry which is preliminary data.</text>
</comment>
<dbReference type="GO" id="GO:0007165">
    <property type="term" value="P:signal transduction"/>
    <property type="evidence" value="ECO:0007669"/>
    <property type="project" value="InterPro"/>
</dbReference>
<feature type="transmembrane region" description="Helical" evidence="9">
    <location>
        <begin position="377"/>
        <end position="395"/>
    </location>
</feature>
<feature type="coiled-coil region" evidence="7">
    <location>
        <begin position="409"/>
        <end position="443"/>
    </location>
</feature>
<evidence type="ECO:0000256" key="9">
    <source>
        <dbReference type="SAM" id="Phobius"/>
    </source>
</evidence>
<dbReference type="InterPro" id="IPR023174">
    <property type="entry name" value="PDEase_CS"/>
</dbReference>
<feature type="binding site" evidence="5">
    <location>
        <position position="784"/>
    </location>
    <ligand>
        <name>Zn(2+)</name>
        <dbReference type="ChEBI" id="CHEBI:29105"/>
        <label>1</label>
    </ligand>
</feature>
<dbReference type="EC" id="3.1.4.-" evidence="6"/>
<dbReference type="EMBL" id="JNBR01000091">
    <property type="protein sequence ID" value="OQR98034.1"/>
    <property type="molecule type" value="Genomic_DNA"/>
</dbReference>
<accession>A0A1V9ZJ73</accession>
<dbReference type="STRING" id="1202772.A0A1V9ZJ73"/>
<evidence type="ECO:0000256" key="7">
    <source>
        <dbReference type="SAM" id="Coils"/>
    </source>
</evidence>
<name>A0A1V9ZJ73_ACHHY</name>
<dbReference type="SUPFAM" id="SSF109604">
    <property type="entry name" value="HD-domain/PDEase-like"/>
    <property type="match status" value="1"/>
</dbReference>
<evidence type="ECO:0000313" key="12">
    <source>
        <dbReference type="Proteomes" id="UP000243579"/>
    </source>
</evidence>
<evidence type="ECO:0000256" key="8">
    <source>
        <dbReference type="SAM" id="MobiDB-lite"/>
    </source>
</evidence>
<keyword evidence="12" id="KW-1185">Reference proteome</keyword>
<dbReference type="InterPro" id="IPR036971">
    <property type="entry name" value="PDEase_catalytic_dom_sf"/>
</dbReference>
<dbReference type="PROSITE" id="PS51845">
    <property type="entry name" value="PDEASE_I_2"/>
    <property type="match status" value="1"/>
</dbReference>
<dbReference type="InterPro" id="IPR023088">
    <property type="entry name" value="PDEase"/>
</dbReference>
<dbReference type="GO" id="GO:0004114">
    <property type="term" value="F:3',5'-cyclic-nucleotide phosphodiesterase activity"/>
    <property type="evidence" value="ECO:0007669"/>
    <property type="project" value="InterPro"/>
</dbReference>
<reference evidence="11 12" key="1">
    <citation type="journal article" date="2014" name="Genome Biol. Evol.">
        <title>The secreted proteins of Achlya hypogyna and Thraustotheca clavata identify the ancestral oomycete secretome and reveal gene acquisitions by horizontal gene transfer.</title>
        <authorList>
            <person name="Misner I."/>
            <person name="Blouin N."/>
            <person name="Leonard G."/>
            <person name="Richards T.A."/>
            <person name="Lane C.E."/>
        </authorList>
    </citation>
    <scope>NUCLEOTIDE SEQUENCE [LARGE SCALE GENOMIC DNA]</scope>
    <source>
        <strain evidence="11 12">ATCC 48635</strain>
    </source>
</reference>
<feature type="transmembrane region" description="Helical" evidence="9">
    <location>
        <begin position="133"/>
        <end position="151"/>
    </location>
</feature>
<feature type="region of interest" description="Disordered" evidence="8">
    <location>
        <begin position="1"/>
        <end position="26"/>
    </location>
</feature>
<feature type="binding site" evidence="5">
    <location>
        <position position="674"/>
    </location>
    <ligand>
        <name>Zn(2+)</name>
        <dbReference type="ChEBI" id="CHEBI:29105"/>
        <label>1</label>
    </ligand>
</feature>
<keyword evidence="9" id="KW-1133">Transmembrane helix</keyword>
<feature type="binding site" evidence="5">
    <location>
        <position position="673"/>
    </location>
    <ligand>
        <name>Zn(2+)</name>
        <dbReference type="ChEBI" id="CHEBI:29105"/>
        <label>1</label>
    </ligand>
</feature>
<feature type="compositionally biased region" description="Polar residues" evidence="8">
    <location>
        <begin position="1"/>
        <end position="10"/>
    </location>
</feature>
<comment type="cofactor">
    <cofactor evidence="6">
        <name>a divalent metal cation</name>
        <dbReference type="ChEBI" id="CHEBI:60240"/>
    </cofactor>
    <text evidence="6">Binds 2 divalent metal cations per subunit. Site 1 may preferentially bind zinc ions, while site 2 has a preference for magnesium and/or manganese ions.</text>
</comment>
<evidence type="ECO:0000256" key="5">
    <source>
        <dbReference type="PIRSR" id="PIRSR623088-3"/>
    </source>
</evidence>
<dbReference type="Pfam" id="PF00233">
    <property type="entry name" value="PDEase_I"/>
    <property type="match status" value="1"/>
</dbReference>
<dbReference type="InterPro" id="IPR002073">
    <property type="entry name" value="PDEase_catalytic_dom"/>
</dbReference>
<feature type="transmembrane region" description="Helical" evidence="9">
    <location>
        <begin position="343"/>
        <end position="365"/>
    </location>
</feature>
<evidence type="ECO:0000256" key="4">
    <source>
        <dbReference type="PIRSR" id="PIRSR623088-2"/>
    </source>
</evidence>
<keyword evidence="7" id="KW-0175">Coiled coil</keyword>
<sequence length="923" mass="103448">MARIAPTSSSEVDEKQDKVRPLGAVPATSRMSFSTGKALRKQSLQPGAVSGTAVSVTADQPSVRRSSLGLSTSMIYPQSPAERHESVKVTRAMEERYGFNFLTNEFSTNASLEKEYQAYCTEINLNPACNSSILIWLLWIVTSLIELPKLIGGDVTERSISLTSLLFSLPVLVATPFLVIICRNKKYQHRMQMIFCVLVHCCAFSLLGSGLVCARQFTSHIAARDIGGIEALATNVSAVASTFCGYAAAVYPATYRGNLSDPQVIVSTPNALVVYDNVALNRSQSFALNNYTSFWSYPDRTGSLQATLDSYVTDVILPIAQLNANLVRPLIILLIAPLFKLDTYYFIATALTTNLCYFIFLSLTFPVTSDQYLIRNKFYLVFVLAGLSAIMALRVRQTDRFMRLNFLHIRSVEEKVRIAQEQKEQIQNENRSLKRMLEAQSGHGNDALDLDSPMAKVITDLTKIQQSPNLDTGLQQHLNEIVTLLTKQGHNLFAPDIHEQLKMKREVDLDADTKGWATTVLASKAYQRNNNRRSSTQSDEESIQPVMTLRPEVRLPDEGILSKVNDMMNAGGWNVDIHAISELSNGKPISYVTYVIFERHNMFSFCSVEKHTMINFFWFIDAGYLPNPYHNNCHAADVVNYVEFMISTVDNGFFLTLLNIQEVFAAIVAAAIHDFRHPGKSNNFLVKSQHSLAVKYSDSSVLERMHLAESFFLASERDFNIFSGMKPKQYTEVRKAIIEMVLTTDLSVHLQLVGSLKAALLSQNRNDVMDSPMMLMKIIIKCADVGHSSKSTPLHARWSELIIEEFFLQGDEEKELGMEISPFMNRALENSAKNQLGFFEFIILPFFDVVAEIVFTPGFKPILDQVHINYNLWKKAEAMQLKSIKDILDQVFNVDEHATSSMSRISFLPKQSAPSSPTSNAIS</sequence>
<evidence type="ECO:0000256" key="3">
    <source>
        <dbReference type="PIRSR" id="PIRSR623088-1"/>
    </source>
</evidence>
<keyword evidence="9" id="KW-0472">Membrane</keyword>
<feature type="domain" description="PDEase" evidence="10">
    <location>
        <begin position="553"/>
        <end position="880"/>
    </location>
</feature>
<comment type="similarity">
    <text evidence="6">Belongs to the cyclic nucleotide phosphodiesterase family.</text>
</comment>
<gene>
    <name evidence="11" type="ORF">ACHHYP_09294</name>
</gene>
<dbReference type="Proteomes" id="UP000243579">
    <property type="component" value="Unassembled WGS sequence"/>
</dbReference>
<feature type="binding site" evidence="4">
    <location>
        <begin position="630"/>
        <end position="634"/>
    </location>
    <ligand>
        <name>AMP</name>
        <dbReference type="ChEBI" id="CHEBI:456215"/>
    </ligand>
</feature>
<evidence type="ECO:0000256" key="6">
    <source>
        <dbReference type="RuleBase" id="RU363067"/>
    </source>
</evidence>
<keyword evidence="1 5" id="KW-0479">Metal-binding</keyword>
<evidence type="ECO:0000256" key="2">
    <source>
        <dbReference type="ARBA" id="ARBA00022801"/>
    </source>
</evidence>
<dbReference type="Gene3D" id="1.10.1300.10">
    <property type="entry name" value="3'5'-cyclic nucleotide phosphodiesterase, catalytic domain"/>
    <property type="match status" value="1"/>
</dbReference>
<dbReference type="OrthoDB" id="546632at2759"/>
<feature type="transmembrane region" description="Helical" evidence="9">
    <location>
        <begin position="194"/>
        <end position="217"/>
    </location>
</feature>
<feature type="transmembrane region" description="Helical" evidence="9">
    <location>
        <begin position="163"/>
        <end position="182"/>
    </location>
</feature>
<feature type="binding site" evidence="5">
    <location>
        <position position="634"/>
    </location>
    <ligand>
        <name>Zn(2+)</name>
        <dbReference type="ChEBI" id="CHEBI:29105"/>
        <label>1</label>
    </ligand>
</feature>
<organism evidence="11 12">
    <name type="scientific">Achlya hypogyna</name>
    <name type="common">Oomycete</name>
    <name type="synonym">Protoachlya hypogyna</name>
    <dbReference type="NCBI Taxonomy" id="1202772"/>
    <lineage>
        <taxon>Eukaryota</taxon>
        <taxon>Sar</taxon>
        <taxon>Stramenopiles</taxon>
        <taxon>Oomycota</taxon>
        <taxon>Saprolegniomycetes</taxon>
        <taxon>Saprolegniales</taxon>
        <taxon>Achlyaceae</taxon>
        <taxon>Achlya</taxon>
    </lineage>
</organism>
<dbReference type="PANTHER" id="PTHR11347">
    <property type="entry name" value="CYCLIC NUCLEOTIDE PHOSPHODIESTERASE"/>
    <property type="match status" value="1"/>
</dbReference>
<keyword evidence="2 6" id="KW-0378">Hydrolase</keyword>
<dbReference type="PRINTS" id="PR00387">
    <property type="entry name" value="PDIESTERASE1"/>
</dbReference>
<feature type="active site" description="Proton donor" evidence="3">
    <location>
        <position position="630"/>
    </location>
</feature>
<keyword evidence="9" id="KW-0812">Transmembrane</keyword>
<proteinExistence type="inferred from homology"/>
<feature type="binding site" evidence="4">
    <location>
        <position position="674"/>
    </location>
    <ligand>
        <name>AMP</name>
        <dbReference type="ChEBI" id="CHEBI:456215"/>
    </ligand>
</feature>
<feature type="binding site" evidence="4">
    <location>
        <position position="835"/>
    </location>
    <ligand>
        <name>AMP</name>
        <dbReference type="ChEBI" id="CHEBI:456215"/>
    </ligand>
</feature>
<evidence type="ECO:0000256" key="1">
    <source>
        <dbReference type="ARBA" id="ARBA00022723"/>
    </source>
</evidence>
<dbReference type="PROSITE" id="PS00126">
    <property type="entry name" value="PDEASE_I_1"/>
    <property type="match status" value="1"/>
</dbReference>
<evidence type="ECO:0000313" key="11">
    <source>
        <dbReference type="EMBL" id="OQR98034.1"/>
    </source>
</evidence>
<feature type="binding site" evidence="5">
    <location>
        <position position="674"/>
    </location>
    <ligand>
        <name>Zn(2+)</name>
        <dbReference type="ChEBI" id="CHEBI:29105"/>
        <label>2</label>
    </ligand>
</feature>
<dbReference type="AlphaFoldDB" id="A0A1V9ZJ73"/>
<feature type="binding site" evidence="4">
    <location>
        <position position="784"/>
    </location>
    <ligand>
        <name>AMP</name>
        <dbReference type="ChEBI" id="CHEBI:456215"/>
    </ligand>
</feature>
<dbReference type="GO" id="GO:0046872">
    <property type="term" value="F:metal ion binding"/>
    <property type="evidence" value="ECO:0007669"/>
    <property type="project" value="UniProtKB-KW"/>
</dbReference>
<evidence type="ECO:0000259" key="10">
    <source>
        <dbReference type="PROSITE" id="PS51845"/>
    </source>
</evidence>
<protein>
    <recommendedName>
        <fullName evidence="6">Phosphodiesterase</fullName>
        <ecNumber evidence="6">3.1.4.-</ecNumber>
    </recommendedName>
</protein>